<dbReference type="AlphaFoldDB" id="A0A1R3JSE3"/>
<dbReference type="InterPro" id="IPR023398">
    <property type="entry name" value="TIF_eIF4e-like"/>
</dbReference>
<evidence type="ECO:0000256" key="11">
    <source>
        <dbReference type="SAM" id="MobiDB-lite"/>
    </source>
</evidence>
<evidence type="ECO:0000256" key="6">
    <source>
        <dbReference type="ARBA" id="ARBA00022884"/>
    </source>
</evidence>
<evidence type="ECO:0000313" key="12">
    <source>
        <dbReference type="EMBL" id="OMO97768.1"/>
    </source>
</evidence>
<dbReference type="InterPro" id="IPR019770">
    <property type="entry name" value="TIF_eIF_4E_CS"/>
</dbReference>
<keyword evidence="6" id="KW-0694">RNA-binding</keyword>
<dbReference type="STRING" id="210143.A0A1R3JSE3"/>
<evidence type="ECO:0000313" key="13">
    <source>
        <dbReference type="Proteomes" id="UP000188268"/>
    </source>
</evidence>
<dbReference type="GO" id="GO:0003723">
    <property type="term" value="F:RNA binding"/>
    <property type="evidence" value="ECO:0007669"/>
    <property type="project" value="UniProtKB-KW"/>
</dbReference>
<keyword evidence="9" id="KW-1015">Disulfide bond</keyword>
<dbReference type="Pfam" id="PF02536">
    <property type="entry name" value="mTERF"/>
    <property type="match status" value="2"/>
</dbReference>
<gene>
    <name evidence="12" type="ORF">CCACVL1_04464</name>
</gene>
<proteinExistence type="inferred from homology"/>
<dbReference type="EMBL" id="AWWV01007181">
    <property type="protein sequence ID" value="OMO97768.1"/>
    <property type="molecule type" value="Genomic_DNA"/>
</dbReference>
<comment type="similarity">
    <text evidence="2">Belongs to the eukaryotic initiation factor 4E family.</text>
</comment>
<dbReference type="PANTHER" id="PTHR13068">
    <property type="entry name" value="CGI-12 PROTEIN-RELATED"/>
    <property type="match status" value="1"/>
</dbReference>
<dbReference type="Pfam" id="PF01652">
    <property type="entry name" value="IF4E"/>
    <property type="match status" value="1"/>
</dbReference>
<keyword evidence="3" id="KW-0806">Transcription termination</keyword>
<dbReference type="FunFam" id="3.30.760.10:FF:000003">
    <property type="entry name" value="Eukaryotic translation initiation factor 4E"/>
    <property type="match status" value="1"/>
</dbReference>
<dbReference type="SMART" id="SM00733">
    <property type="entry name" value="Mterf"/>
    <property type="match status" value="7"/>
</dbReference>
<evidence type="ECO:0000256" key="7">
    <source>
        <dbReference type="ARBA" id="ARBA00022917"/>
    </source>
</evidence>
<keyword evidence="3" id="KW-0805">Transcription regulation</keyword>
<accession>A0A1R3JSE3</accession>
<reference evidence="12 13" key="1">
    <citation type="submission" date="2013-09" db="EMBL/GenBank/DDBJ databases">
        <title>Corchorus capsularis genome sequencing.</title>
        <authorList>
            <person name="Alam M."/>
            <person name="Haque M.S."/>
            <person name="Islam M.S."/>
            <person name="Emdad E.M."/>
            <person name="Islam M.M."/>
            <person name="Ahmed B."/>
            <person name="Halim A."/>
            <person name="Hossen Q.M.M."/>
            <person name="Hossain M.Z."/>
            <person name="Ahmed R."/>
            <person name="Khan M.M."/>
            <person name="Islam R."/>
            <person name="Rashid M.M."/>
            <person name="Khan S.A."/>
            <person name="Rahman M.S."/>
            <person name="Alam M."/>
        </authorList>
    </citation>
    <scope>NUCLEOTIDE SEQUENCE [LARGE SCALE GENOMIC DNA]</scope>
    <source>
        <strain evidence="13">cv. CVL-1</strain>
        <tissue evidence="12">Whole seedling</tissue>
    </source>
</reference>
<feature type="compositionally biased region" description="Low complexity" evidence="11">
    <location>
        <begin position="1"/>
        <end position="18"/>
    </location>
</feature>
<dbReference type="Gramene" id="OMO97768">
    <property type="protein sequence ID" value="OMO97768"/>
    <property type="gene ID" value="CCACVL1_04464"/>
</dbReference>
<dbReference type="GO" id="GO:0005737">
    <property type="term" value="C:cytoplasm"/>
    <property type="evidence" value="ECO:0007669"/>
    <property type="project" value="InterPro"/>
</dbReference>
<keyword evidence="5" id="KW-0810">Translation regulation</keyword>
<keyword evidence="7" id="KW-0648">Protein biosynthesis</keyword>
<dbReference type="OMA" id="ESNILMM"/>
<evidence type="ECO:0000256" key="2">
    <source>
        <dbReference type="ARBA" id="ARBA00009860"/>
    </source>
</evidence>
<protein>
    <recommendedName>
        <fullName evidence="10">mRNA cap-binding protein</fullName>
    </recommendedName>
</protein>
<evidence type="ECO:0000256" key="3">
    <source>
        <dbReference type="ARBA" id="ARBA00022472"/>
    </source>
</evidence>
<evidence type="ECO:0000256" key="4">
    <source>
        <dbReference type="ARBA" id="ARBA00022540"/>
    </source>
</evidence>
<sequence>MASEAAVEVNAPAAAAPAEAEKQPHKLERKWTFWFDNQSKPKQGAAWGTSLRKVYTFDTVEEFWCLYDQIFKPSKLPGNADFHLFKAGIEPKWEDPECANGGKWSVTSNRKANLDNMWLETMMALIGEQFDESDEICGVVASVRQRQDKLALWTKTATNEAAQMGIGRKWKEIIDVNDKITYSFHTAQQASEVKDFSDPSISRLSNALSLRFFETCSQSHSQSFPASYLINKLGISQESALKLSKHVPLKNPEKPESIISFFEDKGFSESQIKTLVTKCPQIFELDVKNNLSPKLEFFLSRGFSIPDLAKFLTVYPTTLTLSLDKKIAPSFNLLSNLVQSDGKAVKVLLRGPFIIGYDLNSYVIPNFNILLENGVPKSNTINAFHLHPTTFLTNSDYFKEIVKKVKERGFNPLELKFLLAVDVVRQNSKSNWDSKFDVYKKWGLSEEQIWEAFLKHPWVMSASEDKISKTMEFLVNTMGIQPLAIAKRGKVIGLSLEKRIVPRGLFVQDLISNGIGIKFTLSSLFDISEQMGIGRKWKEIIDVNDKITYSFHERGFDPLELKFLDAVTVLRKNSKSNWESKFGVYKKWGLSEEQIWETFLRSPCVMAASEDKIAKTMEFLVNTMGIQPSAIAKRGKVIGLSLEKNIVPRGLFVHDLLSNGLAIKFTLCLLFDISEQYFLKRFVYRFEDKAPELLQLYKQKVDVAAGGKYKTQRIHWRFR</sequence>
<dbReference type="OrthoDB" id="637682at2759"/>
<dbReference type="PROSITE" id="PS00813">
    <property type="entry name" value="IF4E"/>
    <property type="match status" value="1"/>
</dbReference>
<dbReference type="InterPro" id="IPR001040">
    <property type="entry name" value="TIF_eIF_4E"/>
</dbReference>
<dbReference type="Gene3D" id="3.30.760.10">
    <property type="entry name" value="RNA Cap, Translation Initiation Factor Eif4e"/>
    <property type="match status" value="1"/>
</dbReference>
<evidence type="ECO:0000256" key="10">
    <source>
        <dbReference type="ARBA" id="ARBA00030245"/>
    </source>
</evidence>
<evidence type="ECO:0000256" key="8">
    <source>
        <dbReference type="ARBA" id="ARBA00022946"/>
    </source>
</evidence>
<dbReference type="Proteomes" id="UP000188268">
    <property type="component" value="Unassembled WGS sequence"/>
</dbReference>
<keyword evidence="4 12" id="KW-0396">Initiation factor</keyword>
<organism evidence="12 13">
    <name type="scientific">Corchorus capsularis</name>
    <name type="common">Jute</name>
    <dbReference type="NCBI Taxonomy" id="210143"/>
    <lineage>
        <taxon>Eukaryota</taxon>
        <taxon>Viridiplantae</taxon>
        <taxon>Streptophyta</taxon>
        <taxon>Embryophyta</taxon>
        <taxon>Tracheophyta</taxon>
        <taxon>Spermatophyta</taxon>
        <taxon>Magnoliopsida</taxon>
        <taxon>eudicotyledons</taxon>
        <taxon>Gunneridae</taxon>
        <taxon>Pentapetalae</taxon>
        <taxon>rosids</taxon>
        <taxon>malvids</taxon>
        <taxon>Malvales</taxon>
        <taxon>Malvaceae</taxon>
        <taxon>Grewioideae</taxon>
        <taxon>Apeibeae</taxon>
        <taxon>Corchorus</taxon>
    </lineage>
</organism>
<dbReference type="GO" id="GO:0003743">
    <property type="term" value="F:translation initiation factor activity"/>
    <property type="evidence" value="ECO:0007669"/>
    <property type="project" value="UniProtKB-KW"/>
</dbReference>
<comment type="caution">
    <text evidence="12">The sequence shown here is derived from an EMBL/GenBank/DDBJ whole genome shotgun (WGS) entry which is preliminary data.</text>
</comment>
<evidence type="ECO:0000256" key="1">
    <source>
        <dbReference type="ARBA" id="ARBA00007692"/>
    </source>
</evidence>
<keyword evidence="13" id="KW-1185">Reference proteome</keyword>
<keyword evidence="8" id="KW-0809">Transit peptide</keyword>
<evidence type="ECO:0000256" key="9">
    <source>
        <dbReference type="ARBA" id="ARBA00023157"/>
    </source>
</evidence>
<dbReference type="GO" id="GO:0009615">
    <property type="term" value="P:response to virus"/>
    <property type="evidence" value="ECO:0007669"/>
    <property type="project" value="UniProtKB-ARBA"/>
</dbReference>
<keyword evidence="3" id="KW-0804">Transcription</keyword>
<dbReference type="Gene3D" id="1.25.70.10">
    <property type="entry name" value="Transcription termination factor 3, mitochondrial"/>
    <property type="match status" value="2"/>
</dbReference>
<dbReference type="FunFam" id="1.25.70.10:FF:000001">
    <property type="entry name" value="Mitochondrial transcription termination factor-like"/>
    <property type="match status" value="2"/>
</dbReference>
<dbReference type="GO" id="GO:0006417">
    <property type="term" value="P:regulation of translation"/>
    <property type="evidence" value="ECO:0007669"/>
    <property type="project" value="UniProtKB-KW"/>
</dbReference>
<evidence type="ECO:0000256" key="5">
    <source>
        <dbReference type="ARBA" id="ARBA00022845"/>
    </source>
</evidence>
<dbReference type="PANTHER" id="PTHR13068:SF166">
    <property type="entry name" value="TRANSCRIPTION TERMINATION FACTOR MTERF15, MITOCHONDRIAL-LIKE"/>
    <property type="match status" value="1"/>
</dbReference>
<dbReference type="SUPFAM" id="SSF55418">
    <property type="entry name" value="eIF4e-like"/>
    <property type="match status" value="1"/>
</dbReference>
<name>A0A1R3JSE3_COCAP</name>
<dbReference type="InterPro" id="IPR038538">
    <property type="entry name" value="MTERF_sf"/>
</dbReference>
<dbReference type="GO" id="GO:0006353">
    <property type="term" value="P:DNA-templated transcription termination"/>
    <property type="evidence" value="ECO:0007669"/>
    <property type="project" value="UniProtKB-KW"/>
</dbReference>
<feature type="region of interest" description="Disordered" evidence="11">
    <location>
        <begin position="1"/>
        <end position="24"/>
    </location>
</feature>
<dbReference type="InterPro" id="IPR003690">
    <property type="entry name" value="MTERF"/>
</dbReference>
<comment type="similarity">
    <text evidence="1">Belongs to the mTERF family.</text>
</comment>